<name>A0A0K1EMY7_CHOCO</name>
<evidence type="ECO:0000313" key="2">
    <source>
        <dbReference type="EMBL" id="AKT42209.1"/>
    </source>
</evidence>
<dbReference type="RefSeq" id="WP_050433873.1">
    <property type="nucleotide sequence ID" value="NZ_CP012159.1"/>
</dbReference>
<reference evidence="2 3" key="1">
    <citation type="submission" date="2015-07" db="EMBL/GenBank/DDBJ databases">
        <title>Genome analysis of myxobacterium Chondromyces crocatus Cm c5 reveals a high potential for natural compound synthesis and the genetic basis for the loss of fruiting body formation.</title>
        <authorList>
            <person name="Zaburannyi N."/>
            <person name="Bunk B."/>
            <person name="Maier J."/>
            <person name="Overmann J."/>
            <person name="Mueller R."/>
        </authorList>
    </citation>
    <scope>NUCLEOTIDE SEQUENCE [LARGE SCALE GENOMIC DNA]</scope>
    <source>
        <strain evidence="2 3">Cm c5</strain>
    </source>
</reference>
<dbReference type="EMBL" id="CP012159">
    <property type="protein sequence ID" value="AKT42209.1"/>
    <property type="molecule type" value="Genomic_DNA"/>
</dbReference>
<dbReference type="KEGG" id="ccro:CMC5_064320"/>
<keyword evidence="3" id="KW-1185">Reference proteome</keyword>
<protein>
    <recommendedName>
        <fullName evidence="4">Secreted protein</fullName>
    </recommendedName>
</protein>
<evidence type="ECO:0008006" key="4">
    <source>
        <dbReference type="Google" id="ProtNLM"/>
    </source>
</evidence>
<feature type="signal peptide" evidence="1">
    <location>
        <begin position="1"/>
        <end position="24"/>
    </location>
</feature>
<gene>
    <name evidence="2" type="ORF">CMC5_064320</name>
</gene>
<feature type="chain" id="PRO_5005459679" description="Secreted protein" evidence="1">
    <location>
        <begin position="25"/>
        <end position="197"/>
    </location>
</feature>
<proteinExistence type="predicted"/>
<dbReference type="Proteomes" id="UP000067626">
    <property type="component" value="Chromosome"/>
</dbReference>
<organism evidence="2 3">
    <name type="scientific">Chondromyces crocatus</name>
    <dbReference type="NCBI Taxonomy" id="52"/>
    <lineage>
        <taxon>Bacteria</taxon>
        <taxon>Pseudomonadati</taxon>
        <taxon>Myxococcota</taxon>
        <taxon>Polyangia</taxon>
        <taxon>Polyangiales</taxon>
        <taxon>Polyangiaceae</taxon>
        <taxon>Chondromyces</taxon>
    </lineage>
</organism>
<dbReference type="OrthoDB" id="5506741at2"/>
<evidence type="ECO:0000256" key="1">
    <source>
        <dbReference type="SAM" id="SignalP"/>
    </source>
</evidence>
<dbReference type="AlphaFoldDB" id="A0A0K1EMY7"/>
<keyword evidence="1" id="KW-0732">Signal</keyword>
<accession>A0A0K1EMY7</accession>
<sequence>MIRKILAAAAPLAIALASFPGDSAASNYPPDYDFCSRVDTASSGPFDIIRDHVDVTRHMKLTISYDGYLRDHFADDEINIYIRLNGNDAFVAANAGVNDDAYVFLDSGPRGCFWCSAGSYNQNPACEGVEHAPYSGGRYVCSDPTPTEEHVFFWAFGEQGQLNAWDIEVAAEANGWWDSNYGANYSVRLEPTSCFGN</sequence>
<evidence type="ECO:0000313" key="3">
    <source>
        <dbReference type="Proteomes" id="UP000067626"/>
    </source>
</evidence>